<dbReference type="SUPFAM" id="SSF53448">
    <property type="entry name" value="Nucleotide-diphospho-sugar transferases"/>
    <property type="match status" value="1"/>
</dbReference>
<name>A0A1G2HYI5_9BACT</name>
<evidence type="ECO:0000259" key="1">
    <source>
        <dbReference type="Pfam" id="PF00535"/>
    </source>
</evidence>
<dbReference type="PANTHER" id="PTHR43630:SF2">
    <property type="entry name" value="GLYCOSYLTRANSFERASE"/>
    <property type="match status" value="1"/>
</dbReference>
<dbReference type="InterPro" id="IPR029044">
    <property type="entry name" value="Nucleotide-diphossugar_trans"/>
</dbReference>
<gene>
    <name evidence="2" type="ORF">A3D35_02440</name>
</gene>
<dbReference type="Pfam" id="PF00535">
    <property type="entry name" value="Glycos_transf_2"/>
    <property type="match status" value="1"/>
</dbReference>
<proteinExistence type="predicted"/>
<sequence length="290" mass="34470">MKKHNFHQNKISAFVAAYHEDKLIERCLKSLQGVVDEIIVIHDGLCQDKTLEIARKYTDLIFEMPENKGVGDSHNIFAFNQCSFNWVLVIDADEYLSEELRTNISELVKNNNVSAYSFIWPMWDGQKYISKNWPYKKILFQKKDVGLIDKFHHGIIVKGLTKEVPFIIHHQPLYNNYSKEVFDKKAIRWSRLQARDHLATIESREIYNFDIEPLKREQQIKDIFYRFPFLCAVISSFTVLLDVPRRPYILFQKGLWLKCKIMFKYTYNVAKEVGILKNKMNRDFIKKIYD</sequence>
<evidence type="ECO:0000313" key="2">
    <source>
        <dbReference type="EMBL" id="OGZ67604.1"/>
    </source>
</evidence>
<evidence type="ECO:0000313" key="3">
    <source>
        <dbReference type="Proteomes" id="UP000176421"/>
    </source>
</evidence>
<dbReference type="EMBL" id="MHOS01000034">
    <property type="protein sequence ID" value="OGZ67604.1"/>
    <property type="molecule type" value="Genomic_DNA"/>
</dbReference>
<dbReference type="PANTHER" id="PTHR43630">
    <property type="entry name" value="POLY-BETA-1,6-N-ACETYL-D-GLUCOSAMINE SYNTHASE"/>
    <property type="match status" value="1"/>
</dbReference>
<dbReference type="InterPro" id="IPR001173">
    <property type="entry name" value="Glyco_trans_2-like"/>
</dbReference>
<feature type="domain" description="Glycosyltransferase 2-like" evidence="1">
    <location>
        <begin position="12"/>
        <end position="131"/>
    </location>
</feature>
<accession>A0A1G2HYI5</accession>
<reference evidence="2 3" key="1">
    <citation type="journal article" date="2016" name="Nat. Commun.">
        <title>Thousands of microbial genomes shed light on interconnected biogeochemical processes in an aquifer system.</title>
        <authorList>
            <person name="Anantharaman K."/>
            <person name="Brown C.T."/>
            <person name="Hug L.A."/>
            <person name="Sharon I."/>
            <person name="Castelle C.J."/>
            <person name="Probst A.J."/>
            <person name="Thomas B.C."/>
            <person name="Singh A."/>
            <person name="Wilkins M.J."/>
            <person name="Karaoz U."/>
            <person name="Brodie E.L."/>
            <person name="Williams K.H."/>
            <person name="Hubbard S.S."/>
            <person name="Banfield J.F."/>
        </authorList>
    </citation>
    <scope>NUCLEOTIDE SEQUENCE [LARGE SCALE GENOMIC DNA]</scope>
</reference>
<dbReference type="AlphaFoldDB" id="A0A1G2HYI5"/>
<organism evidence="2 3">
    <name type="scientific">Candidatus Staskawiczbacteria bacterium RIFCSPHIGHO2_02_FULL_34_9</name>
    <dbReference type="NCBI Taxonomy" id="1802206"/>
    <lineage>
        <taxon>Bacteria</taxon>
        <taxon>Candidatus Staskawicziibacteriota</taxon>
    </lineage>
</organism>
<dbReference type="Proteomes" id="UP000176421">
    <property type="component" value="Unassembled WGS sequence"/>
</dbReference>
<dbReference type="STRING" id="1802206.A3D35_02440"/>
<comment type="caution">
    <text evidence="2">The sequence shown here is derived from an EMBL/GenBank/DDBJ whole genome shotgun (WGS) entry which is preliminary data.</text>
</comment>
<dbReference type="Gene3D" id="3.90.550.10">
    <property type="entry name" value="Spore Coat Polysaccharide Biosynthesis Protein SpsA, Chain A"/>
    <property type="match status" value="1"/>
</dbReference>
<protein>
    <recommendedName>
        <fullName evidence="1">Glycosyltransferase 2-like domain-containing protein</fullName>
    </recommendedName>
</protein>